<protein>
    <submittedName>
        <fullName evidence="2">Uncharacterized protein</fullName>
    </submittedName>
</protein>
<organism evidence="2 3">
    <name type="scientific">Triticum urartu</name>
    <name type="common">Red wild einkorn</name>
    <name type="synonym">Crithodium urartu</name>
    <dbReference type="NCBI Taxonomy" id="4572"/>
    <lineage>
        <taxon>Eukaryota</taxon>
        <taxon>Viridiplantae</taxon>
        <taxon>Streptophyta</taxon>
        <taxon>Embryophyta</taxon>
        <taxon>Tracheophyta</taxon>
        <taxon>Spermatophyta</taxon>
        <taxon>Magnoliopsida</taxon>
        <taxon>Liliopsida</taxon>
        <taxon>Poales</taxon>
        <taxon>Poaceae</taxon>
        <taxon>BOP clade</taxon>
        <taxon>Pooideae</taxon>
        <taxon>Triticodae</taxon>
        <taxon>Triticeae</taxon>
        <taxon>Triticinae</taxon>
        <taxon>Triticum</taxon>
    </lineage>
</organism>
<dbReference type="Proteomes" id="UP000015106">
    <property type="component" value="Chromosome 5"/>
</dbReference>
<evidence type="ECO:0000313" key="2">
    <source>
        <dbReference type="EnsemblPlants" id="TuG1812G0500003284.01.T01.cds344072"/>
    </source>
</evidence>
<accession>A0A8R7QHW5</accession>
<reference evidence="2" key="3">
    <citation type="submission" date="2022-06" db="UniProtKB">
        <authorList>
            <consortium name="EnsemblPlants"/>
        </authorList>
    </citation>
    <scope>IDENTIFICATION</scope>
</reference>
<reference evidence="3" key="1">
    <citation type="journal article" date="2013" name="Nature">
        <title>Draft genome of the wheat A-genome progenitor Triticum urartu.</title>
        <authorList>
            <person name="Ling H.Q."/>
            <person name="Zhao S."/>
            <person name="Liu D."/>
            <person name="Wang J."/>
            <person name="Sun H."/>
            <person name="Zhang C."/>
            <person name="Fan H."/>
            <person name="Li D."/>
            <person name="Dong L."/>
            <person name="Tao Y."/>
            <person name="Gao C."/>
            <person name="Wu H."/>
            <person name="Li Y."/>
            <person name="Cui Y."/>
            <person name="Guo X."/>
            <person name="Zheng S."/>
            <person name="Wang B."/>
            <person name="Yu K."/>
            <person name="Liang Q."/>
            <person name="Yang W."/>
            <person name="Lou X."/>
            <person name="Chen J."/>
            <person name="Feng M."/>
            <person name="Jian J."/>
            <person name="Zhang X."/>
            <person name="Luo G."/>
            <person name="Jiang Y."/>
            <person name="Liu J."/>
            <person name="Wang Z."/>
            <person name="Sha Y."/>
            <person name="Zhang B."/>
            <person name="Wu H."/>
            <person name="Tang D."/>
            <person name="Shen Q."/>
            <person name="Xue P."/>
            <person name="Zou S."/>
            <person name="Wang X."/>
            <person name="Liu X."/>
            <person name="Wang F."/>
            <person name="Yang Y."/>
            <person name="An X."/>
            <person name="Dong Z."/>
            <person name="Zhang K."/>
            <person name="Zhang X."/>
            <person name="Luo M.C."/>
            <person name="Dvorak J."/>
            <person name="Tong Y."/>
            <person name="Wang J."/>
            <person name="Yang H."/>
            <person name="Li Z."/>
            <person name="Wang D."/>
            <person name="Zhang A."/>
            <person name="Wang J."/>
        </authorList>
    </citation>
    <scope>NUCLEOTIDE SEQUENCE</scope>
    <source>
        <strain evidence="3">cv. G1812</strain>
    </source>
</reference>
<evidence type="ECO:0000256" key="1">
    <source>
        <dbReference type="SAM" id="MobiDB-lite"/>
    </source>
</evidence>
<name>A0A8R7QHW5_TRIUA</name>
<dbReference type="AlphaFoldDB" id="A0A8R7QHW5"/>
<feature type="region of interest" description="Disordered" evidence="1">
    <location>
        <begin position="1"/>
        <end position="38"/>
    </location>
</feature>
<keyword evidence="3" id="KW-1185">Reference proteome</keyword>
<evidence type="ECO:0000313" key="3">
    <source>
        <dbReference type="Proteomes" id="UP000015106"/>
    </source>
</evidence>
<sequence>PGLLTPTSTHRKISPCLSRRDDTSSSASAPPPCPPPPLAGDLRCLGSQDLLRVRIPSMAYVLRQSDPLRHPPLLKVQQWLLLFHFLRITYLVSSISFSSPSLPLLTWFPKISLDLGYEISHSDISCGGFLSPPP</sequence>
<reference evidence="2" key="2">
    <citation type="submission" date="2018-03" db="EMBL/GenBank/DDBJ databases">
        <title>The Triticum urartu genome reveals the dynamic nature of wheat genome evolution.</title>
        <authorList>
            <person name="Ling H."/>
            <person name="Ma B."/>
            <person name="Shi X."/>
            <person name="Liu H."/>
            <person name="Dong L."/>
            <person name="Sun H."/>
            <person name="Cao Y."/>
            <person name="Gao Q."/>
            <person name="Zheng S."/>
            <person name="Li Y."/>
            <person name="Yu Y."/>
            <person name="Du H."/>
            <person name="Qi M."/>
            <person name="Li Y."/>
            <person name="Yu H."/>
            <person name="Cui Y."/>
            <person name="Wang N."/>
            <person name="Chen C."/>
            <person name="Wu H."/>
            <person name="Zhao Y."/>
            <person name="Zhang J."/>
            <person name="Li Y."/>
            <person name="Zhou W."/>
            <person name="Zhang B."/>
            <person name="Hu W."/>
            <person name="Eijk M."/>
            <person name="Tang J."/>
            <person name="Witsenboer H."/>
            <person name="Zhao S."/>
            <person name="Li Z."/>
            <person name="Zhang A."/>
            <person name="Wang D."/>
            <person name="Liang C."/>
        </authorList>
    </citation>
    <scope>NUCLEOTIDE SEQUENCE [LARGE SCALE GENOMIC DNA]</scope>
    <source>
        <strain evidence="2">cv. G1812</strain>
    </source>
</reference>
<feature type="compositionally biased region" description="Pro residues" evidence="1">
    <location>
        <begin position="29"/>
        <end position="38"/>
    </location>
</feature>
<dbReference type="EnsemblPlants" id="TuG1812G0500003284.01.T01">
    <property type="protein sequence ID" value="TuG1812G0500003284.01.T01.cds344072"/>
    <property type="gene ID" value="TuG1812G0500003284.01"/>
</dbReference>
<proteinExistence type="predicted"/>
<dbReference type="Gramene" id="TuG1812G0500003284.01.T01">
    <property type="protein sequence ID" value="TuG1812G0500003284.01.T01.cds344072"/>
    <property type="gene ID" value="TuG1812G0500003284.01"/>
</dbReference>